<keyword evidence="4 5" id="KW-0949">S-adenosyl-L-methionine</keyword>
<comment type="caution">
    <text evidence="7">The sequence shown here is derived from an EMBL/GenBank/DDBJ whole genome shotgun (WGS) entry which is preliminary data.</text>
</comment>
<evidence type="ECO:0000313" key="8">
    <source>
        <dbReference type="Proteomes" id="UP001610446"/>
    </source>
</evidence>
<dbReference type="Gene3D" id="3.90.120.10">
    <property type="entry name" value="DNA Methylase, subunit A, domain 2"/>
    <property type="match status" value="1"/>
</dbReference>
<evidence type="ECO:0000256" key="3">
    <source>
        <dbReference type="ARBA" id="ARBA00022679"/>
    </source>
</evidence>
<reference evidence="7 8" key="1">
    <citation type="submission" date="2024-07" db="EMBL/GenBank/DDBJ databases">
        <title>Section-level genome sequencing and comparative genomics of Aspergillus sections Usti and Cavernicolus.</title>
        <authorList>
            <consortium name="Lawrence Berkeley National Laboratory"/>
            <person name="Nybo J.L."/>
            <person name="Vesth T.C."/>
            <person name="Theobald S."/>
            <person name="Frisvad J.C."/>
            <person name="Larsen T.O."/>
            <person name="Kjaerboelling I."/>
            <person name="Rothschild-Mancinelli K."/>
            <person name="Lyhne E.K."/>
            <person name="Kogle M.E."/>
            <person name="Barry K."/>
            <person name="Clum A."/>
            <person name="Na H."/>
            <person name="Ledsgaard L."/>
            <person name="Lin J."/>
            <person name="Lipzen A."/>
            <person name="Kuo A."/>
            <person name="Riley R."/>
            <person name="Mondo S."/>
            <person name="Labutti K."/>
            <person name="Haridas S."/>
            <person name="Pangalinan J."/>
            <person name="Salamov A.A."/>
            <person name="Simmons B.A."/>
            <person name="Magnuson J.K."/>
            <person name="Chen J."/>
            <person name="Drula E."/>
            <person name="Henrissat B."/>
            <person name="Wiebenga A."/>
            <person name="Lubbers R.J."/>
            <person name="Gomes A.C."/>
            <person name="Makela M.R."/>
            <person name="Stajich J."/>
            <person name="Grigoriev I.V."/>
            <person name="Mortensen U.H."/>
            <person name="De Vries R.P."/>
            <person name="Baker S.E."/>
            <person name="Andersen M.R."/>
        </authorList>
    </citation>
    <scope>NUCLEOTIDE SEQUENCE [LARGE SCALE GENOMIC DNA]</scope>
    <source>
        <strain evidence="7 8">CBS 123904</strain>
    </source>
</reference>
<comment type="similarity">
    <text evidence="5 6">Belongs to the class I-like SAM-binding methyltransferase superfamily. C5-methyltransferase family.</text>
</comment>
<dbReference type="EMBL" id="JBFXLU010000109">
    <property type="protein sequence ID" value="KAL2841438.1"/>
    <property type="molecule type" value="Genomic_DNA"/>
</dbReference>
<keyword evidence="3 5" id="KW-0808">Transferase</keyword>
<evidence type="ECO:0000313" key="7">
    <source>
        <dbReference type="EMBL" id="KAL2841438.1"/>
    </source>
</evidence>
<keyword evidence="8" id="KW-1185">Reference proteome</keyword>
<dbReference type="Pfam" id="PF00145">
    <property type="entry name" value="DNA_methylase"/>
    <property type="match status" value="2"/>
</dbReference>
<organism evidence="7 8">
    <name type="scientific">Aspergillus pseudoustus</name>
    <dbReference type="NCBI Taxonomy" id="1810923"/>
    <lineage>
        <taxon>Eukaryota</taxon>
        <taxon>Fungi</taxon>
        <taxon>Dikarya</taxon>
        <taxon>Ascomycota</taxon>
        <taxon>Pezizomycotina</taxon>
        <taxon>Eurotiomycetes</taxon>
        <taxon>Eurotiomycetidae</taxon>
        <taxon>Eurotiales</taxon>
        <taxon>Aspergillaceae</taxon>
        <taxon>Aspergillus</taxon>
        <taxon>Aspergillus subgen. Nidulantes</taxon>
    </lineage>
</organism>
<dbReference type="SUPFAM" id="SSF53335">
    <property type="entry name" value="S-adenosyl-L-methionine-dependent methyltransferases"/>
    <property type="match status" value="1"/>
</dbReference>
<evidence type="ECO:0000256" key="5">
    <source>
        <dbReference type="PROSITE-ProRule" id="PRU01016"/>
    </source>
</evidence>
<dbReference type="PROSITE" id="PS51679">
    <property type="entry name" value="SAM_MT_C5"/>
    <property type="match status" value="1"/>
</dbReference>
<evidence type="ECO:0000256" key="4">
    <source>
        <dbReference type="ARBA" id="ARBA00022691"/>
    </source>
</evidence>
<evidence type="ECO:0000256" key="2">
    <source>
        <dbReference type="ARBA" id="ARBA00022603"/>
    </source>
</evidence>
<dbReference type="PROSITE" id="PS00095">
    <property type="entry name" value="C5_MTASE_2"/>
    <property type="match status" value="1"/>
</dbReference>
<protein>
    <recommendedName>
        <fullName evidence="1">DNA (cytosine-5-)-methyltransferase</fullName>
        <ecNumber evidence="1">2.1.1.37</ecNumber>
    </recommendedName>
</protein>
<dbReference type="GO" id="GO:0032259">
    <property type="term" value="P:methylation"/>
    <property type="evidence" value="ECO:0007669"/>
    <property type="project" value="UniProtKB-KW"/>
</dbReference>
<dbReference type="PANTHER" id="PTHR10629">
    <property type="entry name" value="CYTOSINE-SPECIFIC METHYLTRANSFERASE"/>
    <property type="match status" value="1"/>
</dbReference>
<dbReference type="PANTHER" id="PTHR10629:SF52">
    <property type="entry name" value="DNA (CYTOSINE-5)-METHYLTRANSFERASE 1"/>
    <property type="match status" value="1"/>
</dbReference>
<evidence type="ECO:0000256" key="6">
    <source>
        <dbReference type="RuleBase" id="RU000416"/>
    </source>
</evidence>
<dbReference type="InterPro" id="IPR031303">
    <property type="entry name" value="C5_meth_CS"/>
</dbReference>
<dbReference type="InterPro" id="IPR001525">
    <property type="entry name" value="C5_MeTfrase"/>
</dbReference>
<name>A0ABR4JR30_9EURO</name>
<evidence type="ECO:0000256" key="1">
    <source>
        <dbReference type="ARBA" id="ARBA00011975"/>
    </source>
</evidence>
<dbReference type="EC" id="2.1.1.37" evidence="1"/>
<accession>A0ABR4JR30</accession>
<keyword evidence="2 5" id="KW-0489">Methyltransferase</keyword>
<dbReference type="PRINTS" id="PR00105">
    <property type="entry name" value="C5METTRFRASE"/>
</dbReference>
<dbReference type="Gene3D" id="3.40.50.150">
    <property type="entry name" value="Vaccinia Virus protein VP39"/>
    <property type="match status" value="1"/>
</dbReference>
<sequence length="597" mass="67213">MDEYNPILEDDASDASSVTLDNLSIDNDPDRLYFLRENSRTTTPFLSVPLEERETIDLTGEEKFHDGDYVTDECFEILREDWIRSVCAAKTPEKIEPPQRTRLDDLCVDGIMYTPGQTVKIHDGSFLWISSIWRESNGQISLAGQRLLRVRNHAGKYIPSGDLIWRNELVWIMSETSDVAFGFVEKFVSIHFTNYCHVREDPKKEKHATDLFCRLKETLNPLTGATSVEYLSYEEADMEYRVVPGLLRHSWRGVTAAFGTEEVPRTPVVVLDDSEYDERPDPVIDRKYSFGDGFCGAGGVSCGAETAGLHLTWAFDISHNAADTYRLNFSTSECWTSDIFNFLTNNESYLRVDVTHGSPPCQTFSPAHTREGVNDDANSACIFSCGNLIRKAKPRVHTMEETSGLFERHKETFYGVIHDFIELGYSVRWALLNCMEYGVPQSRKRLIIIASGPGEKLPEMPKPTHGIPGSGLRDLVTIDHIISNIPPGTPDHDVEGARNRGLQKYKPSFSANQQAKTITCGGGDNYHPSGTRGFTHREFACLQTFPLSFRFGLREVRKQIGNAVPPLLAKAIFGEIIRSLQQTDERELRDSMNASCP</sequence>
<proteinExistence type="inferred from homology"/>
<dbReference type="GO" id="GO:0008168">
    <property type="term" value="F:methyltransferase activity"/>
    <property type="evidence" value="ECO:0007669"/>
    <property type="project" value="UniProtKB-KW"/>
</dbReference>
<dbReference type="Proteomes" id="UP001610446">
    <property type="component" value="Unassembled WGS sequence"/>
</dbReference>
<feature type="active site" evidence="5">
    <location>
        <position position="361"/>
    </location>
</feature>
<dbReference type="InterPro" id="IPR029063">
    <property type="entry name" value="SAM-dependent_MTases_sf"/>
</dbReference>
<dbReference type="NCBIfam" id="TIGR00675">
    <property type="entry name" value="dcm"/>
    <property type="match status" value="1"/>
</dbReference>
<gene>
    <name evidence="7" type="ORF">BJY01DRAFT_257038</name>
</gene>
<dbReference type="InterPro" id="IPR050390">
    <property type="entry name" value="C5-Methyltransferase"/>
</dbReference>